<dbReference type="PANTHER" id="PTHR43016">
    <property type="entry name" value="PRESEQUENCE PROTEASE"/>
    <property type="match status" value="1"/>
</dbReference>
<dbReference type="Pfam" id="PF05193">
    <property type="entry name" value="Peptidase_M16_C"/>
    <property type="match status" value="1"/>
</dbReference>
<dbReference type="FunFam" id="3.30.830.10:FF:000034">
    <property type="entry name" value="presequence protease 1, chloroplastic/mitochondrial"/>
    <property type="match status" value="1"/>
</dbReference>
<dbReference type="Pfam" id="PF22516">
    <property type="entry name" value="PreP_C"/>
    <property type="match status" value="1"/>
</dbReference>
<reference evidence="2 5" key="2">
    <citation type="submission" date="2018-03" db="EMBL/GenBank/DDBJ databases">
        <title>The uncultured portion of the human microbiome is neutrally assembled.</title>
        <authorList>
            <person name="Jeraldo P."/>
            <person name="Boardman L."/>
            <person name="White B.A."/>
            <person name="Nelson H."/>
            <person name="Goldenfeld N."/>
            <person name="Chia N."/>
        </authorList>
    </citation>
    <scope>NUCLEOTIDE SEQUENCE [LARGE SCALE GENOMIC DNA]</scope>
    <source>
        <strain evidence="2">CIM:MAG 903</strain>
    </source>
</reference>
<dbReference type="InterPro" id="IPR013578">
    <property type="entry name" value="Peptidase_M16C_assoc"/>
</dbReference>
<dbReference type="eggNOG" id="COG1026">
    <property type="taxonomic scope" value="Bacteria"/>
</dbReference>
<evidence type="ECO:0000313" key="3">
    <source>
        <dbReference type="EMBL" id="SFG23161.1"/>
    </source>
</evidence>
<dbReference type="AlphaFoldDB" id="A0A1I2QC15"/>
<reference evidence="3 4" key="1">
    <citation type="submission" date="2016-10" db="EMBL/GenBank/DDBJ databases">
        <authorList>
            <person name="de Groot N.N."/>
        </authorList>
    </citation>
    <scope>NUCLEOTIDE SEQUENCE [LARGE SCALE GENOMIC DNA]</scope>
    <source>
        <strain evidence="3 4">NLAE-zl-G419</strain>
    </source>
</reference>
<evidence type="ECO:0000313" key="5">
    <source>
        <dbReference type="Proteomes" id="UP000246114"/>
    </source>
</evidence>
<dbReference type="InterPro" id="IPR007863">
    <property type="entry name" value="Peptidase_M16_C"/>
</dbReference>
<feature type="domain" description="Peptidase M16C associated" evidence="1">
    <location>
        <begin position="462"/>
        <end position="712"/>
    </location>
</feature>
<dbReference type="OrthoDB" id="9762027at2"/>
<dbReference type="InterPro" id="IPR011249">
    <property type="entry name" value="Metalloenz_LuxS/M16"/>
</dbReference>
<protein>
    <submittedName>
        <fullName evidence="2">Peptidase M16</fullName>
    </submittedName>
</protein>
<dbReference type="Pfam" id="PF08367">
    <property type="entry name" value="M16C_assoc"/>
    <property type="match status" value="1"/>
</dbReference>
<dbReference type="STRING" id="1529.SAMN04487885_1365"/>
<dbReference type="InterPro" id="IPR011765">
    <property type="entry name" value="Pept_M16_N"/>
</dbReference>
<evidence type="ECO:0000313" key="4">
    <source>
        <dbReference type="Proteomes" id="UP000182135"/>
    </source>
</evidence>
<dbReference type="PANTHER" id="PTHR43016:SF13">
    <property type="entry name" value="PRESEQUENCE PROTEASE, MITOCHONDRIAL"/>
    <property type="match status" value="1"/>
</dbReference>
<dbReference type="SMART" id="SM01264">
    <property type="entry name" value="M16C_associated"/>
    <property type="match status" value="1"/>
</dbReference>
<dbReference type="GO" id="GO:0004222">
    <property type="term" value="F:metalloendopeptidase activity"/>
    <property type="evidence" value="ECO:0007669"/>
    <property type="project" value="TreeGrafter"/>
</dbReference>
<accession>A0A1I2QC15</accession>
<organism evidence="3 4">
    <name type="scientific">Clostridium cadaveris</name>
    <dbReference type="NCBI Taxonomy" id="1529"/>
    <lineage>
        <taxon>Bacteria</taxon>
        <taxon>Bacillati</taxon>
        <taxon>Bacillota</taxon>
        <taxon>Clostridia</taxon>
        <taxon>Eubacteriales</taxon>
        <taxon>Clostridiaceae</taxon>
        <taxon>Clostridium</taxon>
    </lineage>
</organism>
<dbReference type="Pfam" id="PF00675">
    <property type="entry name" value="Peptidase_M16"/>
    <property type="match status" value="1"/>
</dbReference>
<sequence length="973" mass="111255">MNPGEICCGFKLVEERKIDEISSKGLVFIHEGSGAKLIKIENKDDNKVFSIGFRTPPKDSTGLTHILEHSVLCGSDKFPCKEPFVELLKGSMNTFLNAMTFPDKTIYPVASRNTKDFFNLMDVYMDAVLHPNIYKYKEIFEQEGWHYELDGLEGELTYNGVVYNEMKGAYSSPESVLYRKITQTLFPDTPYSQESGGDPDHIPELSYEEFIDFHKTYYHPSNSYIFLYGDGDTKEELKFLNDNYLKNYSKIDVDSKLPSQKAFDKPVEVTIPYGIAENEDNNNKAFLNANFVADTSFNEEENLAMQILEYILLETPASPLKKALIEAGIGKSVYGDFDTSLKQPVFSIIAKNGNADNKEYFKEILFSTLKELVDEGIDSELIESSINKIEFSLREGDYKSYPTGLMYNMMSLDSWLHDEDPFIKLQFDKALENIKKESKNRYFENLIKKYILNNNHSSIVVLKPEKGISEKKDAELKEKLKAHKASLSKEELNAIMKASKKLKERQTTPDTEEALNSVPLLSIDDIDKKAVKLPLEERSEDDIKVLFHDIDTNKIAYMNLYFRADAVPQELVPYAKLLTTLMGKISTNYTDYSALSNKINLATGGMGISLNTYGKSDDSKEYTPMVVVKSKTLMDKMPDAAKLISEIMTETDYSDKKRVLEVIKETKAYFESLALTSGHIVSFNRSMAYFMPKGRYDEITGGLEFYHFLCDLEKNFDKNWETISNNLSKTSQYIFNKNNLLISYSSTSDEYENLKKILPELTVGLNSEEPRYIKYDFPKLPGNEALLTQSNVQYVAKSGDYKKAGFKYDGSLVVLETIGGYDYLWNNVRVLGGAYGVMTNFRRDGSVFIVSYRDPNIKETIDVYDKMYEYVKDFSATEREMTKYIIGAINKVDYPFTNSMKGEAATSEYLRGITYEDIQRERDEILAITPEKIQALSPLMKDVMKQNHLCVLGNEKKLMENKDLFVKMIRVIE</sequence>
<dbReference type="RefSeq" id="WP_027639774.1">
    <property type="nucleotide sequence ID" value="NZ_FOOE01000036.1"/>
</dbReference>
<dbReference type="Proteomes" id="UP000182135">
    <property type="component" value="Unassembled WGS sequence"/>
</dbReference>
<proteinExistence type="predicted"/>
<dbReference type="EMBL" id="FOOE01000036">
    <property type="protein sequence ID" value="SFG23161.1"/>
    <property type="molecule type" value="Genomic_DNA"/>
</dbReference>
<dbReference type="InterPro" id="IPR055130">
    <property type="entry name" value="PreP_C"/>
</dbReference>
<dbReference type="GO" id="GO:0046872">
    <property type="term" value="F:metal ion binding"/>
    <property type="evidence" value="ECO:0007669"/>
    <property type="project" value="InterPro"/>
</dbReference>
<dbReference type="EMBL" id="QAMZ01000054">
    <property type="protein sequence ID" value="PWL51709.1"/>
    <property type="molecule type" value="Genomic_DNA"/>
</dbReference>
<evidence type="ECO:0000313" key="2">
    <source>
        <dbReference type="EMBL" id="PWL51709.1"/>
    </source>
</evidence>
<dbReference type="SUPFAM" id="SSF63411">
    <property type="entry name" value="LuxS/MPP-like metallohydrolase"/>
    <property type="match status" value="4"/>
</dbReference>
<dbReference type="Gene3D" id="3.30.830.10">
    <property type="entry name" value="Metalloenzyme, LuxS/M16 peptidase-like"/>
    <property type="match status" value="4"/>
</dbReference>
<dbReference type="Proteomes" id="UP000246114">
    <property type="component" value="Unassembled WGS sequence"/>
</dbReference>
<name>A0A1I2QC15_9CLOT</name>
<evidence type="ECO:0000259" key="1">
    <source>
        <dbReference type="SMART" id="SM01264"/>
    </source>
</evidence>
<dbReference type="GO" id="GO:0016485">
    <property type="term" value="P:protein processing"/>
    <property type="evidence" value="ECO:0007669"/>
    <property type="project" value="TreeGrafter"/>
</dbReference>
<keyword evidence="4" id="KW-1185">Reference proteome</keyword>
<gene>
    <name evidence="2" type="ORF">DBY38_13625</name>
    <name evidence="3" type="ORF">SAMN04487885_1365</name>
</gene>